<dbReference type="Gene3D" id="3.90.70.50">
    <property type="entry name" value="Peptidase C10, streptopain"/>
    <property type="match status" value="2"/>
</dbReference>
<dbReference type="Proteomes" id="UP000006051">
    <property type="component" value="Chromosome"/>
</dbReference>
<dbReference type="GeneID" id="97257503"/>
<accession>I3ZZ55</accession>
<dbReference type="InterPro" id="IPR000200">
    <property type="entry name" value="Peptidase_C10"/>
</dbReference>
<dbReference type="InterPro" id="IPR038765">
    <property type="entry name" value="Papain-like_cys_pep_sf"/>
</dbReference>
<dbReference type="KEGG" id="orh:Ornrh_0793"/>
<evidence type="ECO:0000313" key="2">
    <source>
        <dbReference type="Proteomes" id="UP000006051"/>
    </source>
</evidence>
<dbReference type="STRING" id="867902.Ornrh_0793"/>
<gene>
    <name evidence="1" type="ordered locus">Ornrh_0793</name>
</gene>
<proteinExistence type="predicted"/>
<dbReference type="Pfam" id="PF01640">
    <property type="entry name" value="Peptidase_C10"/>
    <property type="match status" value="1"/>
</dbReference>
<evidence type="ECO:0000313" key="1">
    <source>
        <dbReference type="EMBL" id="AFL96989.1"/>
    </source>
</evidence>
<dbReference type="InterPro" id="IPR044934">
    <property type="entry name" value="Streptopain_sf"/>
</dbReference>
<dbReference type="EMBL" id="CP003283">
    <property type="protein sequence ID" value="AFL96989.1"/>
    <property type="molecule type" value="Genomic_DNA"/>
</dbReference>
<organism evidence="1 2">
    <name type="scientific">Ornithobacterium rhinotracheale (strain ATCC 51463 / DSM 15997 / CCUG 23171 / CIP 104009 / LMG 9086)</name>
    <dbReference type="NCBI Taxonomy" id="867902"/>
    <lineage>
        <taxon>Bacteria</taxon>
        <taxon>Pseudomonadati</taxon>
        <taxon>Bacteroidota</taxon>
        <taxon>Flavobacteriia</taxon>
        <taxon>Flavobacteriales</taxon>
        <taxon>Weeksellaceae</taxon>
        <taxon>Ornithobacterium</taxon>
    </lineage>
</organism>
<dbReference type="SUPFAM" id="SSF54001">
    <property type="entry name" value="Cysteine proteinases"/>
    <property type="match status" value="1"/>
</dbReference>
<evidence type="ECO:0008006" key="3">
    <source>
        <dbReference type="Google" id="ProtNLM"/>
    </source>
</evidence>
<dbReference type="RefSeq" id="WP_014790590.1">
    <property type="nucleotide sequence ID" value="NC_018016.1"/>
</dbReference>
<dbReference type="HOGENOM" id="CLU_045358_0_0_10"/>
<dbReference type="GeneID" id="71569086"/>
<keyword evidence="2" id="KW-1185">Reference proteome</keyword>
<dbReference type="GO" id="GO:0006508">
    <property type="term" value="P:proteolysis"/>
    <property type="evidence" value="ECO:0007669"/>
    <property type="project" value="InterPro"/>
</dbReference>
<dbReference type="PROSITE" id="PS51257">
    <property type="entry name" value="PROKAR_LIPOPROTEIN"/>
    <property type="match status" value="1"/>
</dbReference>
<name>I3ZZ55_ORNRL</name>
<dbReference type="GO" id="GO:0008234">
    <property type="term" value="F:cysteine-type peptidase activity"/>
    <property type="evidence" value="ECO:0007669"/>
    <property type="project" value="InterPro"/>
</dbReference>
<sequence length="456" mass="52314">MKREIILISAVLIGLLACNENNLEDTIPSKLEEPKVSLKSYEYNYKDRELLEISSLLLKEEDYSEGSPTARMISSQDNSERIRDLELSYLGLGQEKDSLIVAVHNIQTGNAVILSKDKRTDPILGYVDDYNATFIPPEMKFYLSSTADALSEEIDEAMKSPEISAKLKGLDGNINAYFTDLAKQKAENIRKSIFARQATRERRSLDDIMRHENVAYVKGPYIQTEWRQRNSFIKKYHPNEKGVEGCTVTAIGQILNYYGDYVSEIHFGNPFGGRYYDKFTKKSFSYPFKNSSLDHEDYEEILFNISEQITRGHDSGRSAIVTNPVPFTRDLRTFIEKHVKGVRIDDESGLFNVRRPDEHYIIKAIKEGYPAIAGGSEPWYNGYRKGHAWVCDGVVCVRVKRGFIVKWTEHKYYIHMNWGWGGDGNGWFFNNGNDRYKTSDANREILVMFSVAPDKK</sequence>
<reference evidence="1 2" key="1">
    <citation type="submission" date="2012-06" db="EMBL/GenBank/DDBJ databases">
        <title>The complete genome of Ornithobacterium rhinotracheale DSM 15997.</title>
        <authorList>
            <consortium name="US DOE Joint Genome Institute (JGI-PGF)"/>
            <person name="Lucas S."/>
            <person name="Copeland A."/>
            <person name="Lapidus A."/>
            <person name="Goodwin L."/>
            <person name="Pitluck S."/>
            <person name="Peters L."/>
            <person name="Mikhailova N."/>
            <person name="Teshima H."/>
            <person name="Kyrpides N."/>
            <person name="Mavromatis K."/>
            <person name="Pagani I."/>
            <person name="Ivanova N."/>
            <person name="Ovchinnikova G."/>
            <person name="Zeytun A."/>
            <person name="Detter J.C."/>
            <person name="Han C."/>
            <person name="Land M."/>
            <person name="Hauser L."/>
            <person name="Markowitz V."/>
            <person name="Cheng J.-F."/>
            <person name="Hugenholtz P."/>
            <person name="Woyke T."/>
            <person name="Wu D."/>
            <person name="Lang E."/>
            <person name="Kopitz M."/>
            <person name="Brambilla E."/>
            <person name="Klenk H.-P."/>
            <person name="Eisen J.A."/>
        </authorList>
    </citation>
    <scope>NUCLEOTIDE SEQUENCE [LARGE SCALE GENOMIC DNA]</scope>
    <source>
        <strain evidence="2">ATCC 51463 / DSM 15997 / CCUG 23171 / LMG 9086</strain>
    </source>
</reference>
<dbReference type="AlphaFoldDB" id="I3ZZ55"/>
<dbReference type="PATRIC" id="fig|867902.3.peg.774"/>
<protein>
    <recommendedName>
        <fullName evidence="3">Peptidase C10 family</fullName>
    </recommendedName>
</protein>